<comment type="caution">
    <text evidence="1">The sequence shown here is derived from an EMBL/GenBank/DDBJ whole genome shotgun (WGS) entry which is preliminary data.</text>
</comment>
<dbReference type="AlphaFoldDB" id="A0A3A8EG78"/>
<dbReference type="NCBIfam" id="NF045616">
    <property type="entry name" value="Acin_mostly_LP"/>
    <property type="match status" value="1"/>
</dbReference>
<protein>
    <submittedName>
        <fullName evidence="1">Uncharacterized protein</fullName>
    </submittedName>
</protein>
<gene>
    <name evidence="1" type="ORF">D7V21_09840</name>
</gene>
<organism evidence="1 2">
    <name type="scientific">Acinetobacter guerrae</name>
    <dbReference type="NCBI Taxonomy" id="1843371"/>
    <lineage>
        <taxon>Bacteria</taxon>
        <taxon>Pseudomonadati</taxon>
        <taxon>Pseudomonadota</taxon>
        <taxon>Gammaproteobacteria</taxon>
        <taxon>Moraxellales</taxon>
        <taxon>Moraxellaceae</taxon>
        <taxon>Acinetobacter</taxon>
    </lineage>
</organism>
<dbReference type="Proteomes" id="UP000269001">
    <property type="component" value="Unassembled WGS sequence"/>
</dbReference>
<dbReference type="RefSeq" id="WP_120370331.1">
    <property type="nucleotide sequence ID" value="NZ_RAXU01000011.1"/>
</dbReference>
<evidence type="ECO:0000313" key="2">
    <source>
        <dbReference type="Proteomes" id="UP000269001"/>
    </source>
</evidence>
<reference evidence="1 2" key="1">
    <citation type="submission" date="2018-09" db="EMBL/GenBank/DDBJ databases">
        <title>The draft genome of Acinetobacter spp. strains.</title>
        <authorList>
            <person name="Qin J."/>
            <person name="Feng Y."/>
            <person name="Zong Z."/>
        </authorList>
    </citation>
    <scope>NUCLEOTIDE SEQUENCE [LARGE SCALE GENOMIC DNA]</scope>
    <source>
        <strain evidence="1 2">WCHAc060096</strain>
    </source>
</reference>
<dbReference type="EMBL" id="RAXU01000011">
    <property type="protein sequence ID" value="RKG33118.1"/>
    <property type="molecule type" value="Genomic_DNA"/>
</dbReference>
<dbReference type="InterPro" id="IPR054658">
    <property type="entry name" value="Extrcyto_LP"/>
</dbReference>
<evidence type="ECO:0000313" key="1">
    <source>
        <dbReference type="EMBL" id="RKG33118.1"/>
    </source>
</evidence>
<proteinExistence type="predicted"/>
<sequence>MLKKILLFLFVNLNILKVYALPGTFPLSIIVKNNNLCVFVSKKDNNLSINSLLRLQSFEVYPNKNGVLNYTSMQKEKTPINQESCIEFPQNKFKENQAYDLFLERGVVYSTRVCLRRNHNLIVLYNVEKGFTCSNNEIKSNFDQGFWIKIKSIFRLN</sequence>
<name>A0A3A8EG78_9GAMM</name>
<accession>A0A3A8EG78</accession>
<keyword evidence="2" id="KW-1185">Reference proteome</keyword>